<evidence type="ECO:0000313" key="5">
    <source>
        <dbReference type="EMBL" id="ACB77554.1"/>
    </source>
</evidence>
<feature type="chain" id="PRO_5002771938" evidence="4">
    <location>
        <begin position="30"/>
        <end position="454"/>
    </location>
</feature>
<keyword evidence="5" id="KW-0456">Lyase</keyword>
<protein>
    <submittedName>
        <fullName evidence="5">Pectate lyase</fullName>
    </submittedName>
</protein>
<dbReference type="OrthoDB" id="9804686at2"/>
<dbReference type="HOGENOM" id="CLU_016764_2_0_0"/>
<dbReference type="InterPro" id="IPR012334">
    <property type="entry name" value="Pectin_lyas_fold"/>
</dbReference>
<proteinExistence type="predicted"/>
<dbReference type="Gene3D" id="2.160.20.10">
    <property type="entry name" value="Single-stranded right-handed beta-helix, Pectin lyase-like"/>
    <property type="match status" value="1"/>
</dbReference>
<evidence type="ECO:0000313" key="6">
    <source>
        <dbReference type="Proteomes" id="UP000007013"/>
    </source>
</evidence>
<dbReference type="InterPro" id="IPR052063">
    <property type="entry name" value="Polysaccharide_Lyase_1"/>
</dbReference>
<dbReference type="STRING" id="452637.Oter_4281"/>
<keyword evidence="1" id="KW-0479">Metal-binding</keyword>
<evidence type="ECO:0000256" key="2">
    <source>
        <dbReference type="ARBA" id="ARBA00023180"/>
    </source>
</evidence>
<keyword evidence="6" id="KW-1185">Reference proteome</keyword>
<keyword evidence="2" id="KW-0325">Glycoprotein</keyword>
<sequence length="454" mass="48836">MRLFRTSFLRPAVSCACVLLAGLTTAASAAVSPPSLAVPAFPGAEGAGAHTPGGRGGQVLFVTNLDDSGPGSLRAACETAGPRTILFRVSGTIQLKRPLIVTKPFLTIAGQSAPGDGICLRDYAFGVATHDVVVRYLRFRLGDETAQESDSADFFLGARNCIFDHCSATWSIDECLSLSGRVTDVTVQWCLIGEPLHASKHKKGAHGLGSLSRAIGPVTWHHNLWLHTHSRNPRLGDNYGQPPYPSFDVRNNVVYNYISTAAGLTQGTFTVNYVGNYLRPGPDTRTSKPIQIGFPSNLEFYLAGNVLDGDEALTADNRAMFSATEADGRVQVRFQAQPFPAAPVTTTSASAAFEQVLAEVGASRPRRDVVDARLVGDVRQRSGRIINSQTEVGGWPLLKSAAPPLDSDQDGMSDDWEQAHQLNPRDPADRNDDPGRDGYTHLEEFLNQTDPHAS</sequence>
<dbReference type="eggNOG" id="COG3866">
    <property type="taxonomic scope" value="Bacteria"/>
</dbReference>
<organism evidence="5 6">
    <name type="scientific">Opitutus terrae (strain DSM 11246 / JCM 15787 / PB90-1)</name>
    <dbReference type="NCBI Taxonomy" id="452637"/>
    <lineage>
        <taxon>Bacteria</taxon>
        <taxon>Pseudomonadati</taxon>
        <taxon>Verrucomicrobiota</taxon>
        <taxon>Opitutia</taxon>
        <taxon>Opitutales</taxon>
        <taxon>Opitutaceae</taxon>
        <taxon>Opitutus</taxon>
    </lineage>
</organism>
<feature type="compositionally biased region" description="Acidic residues" evidence="3">
    <location>
        <begin position="407"/>
        <end position="416"/>
    </location>
</feature>
<dbReference type="Proteomes" id="UP000007013">
    <property type="component" value="Chromosome"/>
</dbReference>
<feature type="compositionally biased region" description="Basic and acidic residues" evidence="3">
    <location>
        <begin position="426"/>
        <end position="444"/>
    </location>
</feature>
<evidence type="ECO:0000256" key="3">
    <source>
        <dbReference type="SAM" id="MobiDB-lite"/>
    </source>
</evidence>
<dbReference type="GO" id="GO:0046872">
    <property type="term" value="F:metal ion binding"/>
    <property type="evidence" value="ECO:0007669"/>
    <property type="project" value="UniProtKB-KW"/>
</dbReference>
<dbReference type="InterPro" id="IPR011050">
    <property type="entry name" value="Pectin_lyase_fold/virulence"/>
</dbReference>
<feature type="signal peptide" evidence="4">
    <location>
        <begin position="1"/>
        <end position="29"/>
    </location>
</feature>
<evidence type="ECO:0000256" key="4">
    <source>
        <dbReference type="SAM" id="SignalP"/>
    </source>
</evidence>
<dbReference type="PANTHER" id="PTHR42970">
    <property type="entry name" value="PECTATE LYASE C-RELATED"/>
    <property type="match status" value="1"/>
</dbReference>
<keyword evidence="4" id="KW-0732">Signal</keyword>
<dbReference type="CAZy" id="PL1">
    <property type="family name" value="Polysaccharide Lyase Family 1"/>
</dbReference>
<dbReference type="RefSeq" id="WP_012377081.1">
    <property type="nucleotide sequence ID" value="NC_010571.1"/>
</dbReference>
<gene>
    <name evidence="5" type="ordered locus">Oter_4281</name>
</gene>
<dbReference type="SUPFAM" id="SSF51126">
    <property type="entry name" value="Pectin lyase-like"/>
    <property type="match status" value="1"/>
</dbReference>
<dbReference type="GO" id="GO:0016829">
    <property type="term" value="F:lyase activity"/>
    <property type="evidence" value="ECO:0007669"/>
    <property type="project" value="UniProtKB-KW"/>
</dbReference>
<dbReference type="AlphaFoldDB" id="B1ZP65"/>
<dbReference type="EMBL" id="CP001032">
    <property type="protein sequence ID" value="ACB77554.1"/>
    <property type="molecule type" value="Genomic_DNA"/>
</dbReference>
<dbReference type="KEGG" id="ote:Oter_4281"/>
<feature type="region of interest" description="Disordered" evidence="3">
    <location>
        <begin position="395"/>
        <end position="454"/>
    </location>
</feature>
<reference evidence="5 6" key="1">
    <citation type="journal article" date="2011" name="J. Bacteriol.">
        <title>Genome sequence of the verrucomicrobium Opitutus terrae PB90-1, an abundant inhabitant of rice paddy soil ecosystems.</title>
        <authorList>
            <person name="van Passel M.W."/>
            <person name="Kant R."/>
            <person name="Palva A."/>
            <person name="Copeland A."/>
            <person name="Lucas S."/>
            <person name="Lapidus A."/>
            <person name="Glavina del Rio T."/>
            <person name="Pitluck S."/>
            <person name="Goltsman E."/>
            <person name="Clum A."/>
            <person name="Sun H."/>
            <person name="Schmutz J."/>
            <person name="Larimer F.W."/>
            <person name="Land M.L."/>
            <person name="Hauser L."/>
            <person name="Kyrpides N."/>
            <person name="Mikhailova N."/>
            <person name="Richardson P.P."/>
            <person name="Janssen P.H."/>
            <person name="de Vos W.M."/>
            <person name="Smidt H."/>
        </authorList>
    </citation>
    <scope>NUCLEOTIDE SEQUENCE [LARGE SCALE GENOMIC DNA]</scope>
    <source>
        <strain evidence="6">DSM 11246 / JCM 15787 / PB90-1</strain>
    </source>
</reference>
<accession>B1ZP65</accession>
<name>B1ZP65_OPITP</name>
<dbReference type="PANTHER" id="PTHR42970:SF1">
    <property type="entry name" value="PECTATE LYASE C-RELATED"/>
    <property type="match status" value="1"/>
</dbReference>
<evidence type="ECO:0000256" key="1">
    <source>
        <dbReference type="ARBA" id="ARBA00022723"/>
    </source>
</evidence>